<evidence type="ECO:0000256" key="1">
    <source>
        <dbReference type="ARBA" id="ARBA00004167"/>
    </source>
</evidence>
<name>A0AAW1PXH7_9CHLO</name>
<comment type="caution">
    <text evidence="6">The sequence shown here is derived from an EMBL/GenBank/DDBJ whole genome shotgun (WGS) entry which is preliminary data.</text>
</comment>
<gene>
    <name evidence="6" type="ORF">WJX72_008976</name>
</gene>
<dbReference type="InterPro" id="IPR051716">
    <property type="entry name" value="Plant_RL_S/T_kinase"/>
</dbReference>
<evidence type="ECO:0000256" key="4">
    <source>
        <dbReference type="SAM" id="MobiDB-lite"/>
    </source>
</evidence>
<dbReference type="InterPro" id="IPR032675">
    <property type="entry name" value="LRR_dom_sf"/>
</dbReference>
<dbReference type="GO" id="GO:0016020">
    <property type="term" value="C:membrane"/>
    <property type="evidence" value="ECO:0007669"/>
    <property type="project" value="UniProtKB-SubCell"/>
</dbReference>
<keyword evidence="5" id="KW-0812">Transmembrane</keyword>
<accession>A0AAW1PXH7</accession>
<comment type="subcellular location">
    <subcellularLocation>
        <location evidence="2">Cytoplasm</location>
        <location evidence="2">Cytoskeleton</location>
        <location evidence="2">Cilium axoneme</location>
    </subcellularLocation>
    <subcellularLocation>
        <location evidence="1">Membrane</location>
        <topology evidence="1">Single-pass membrane protein</topology>
    </subcellularLocation>
</comment>
<dbReference type="Gene3D" id="3.80.10.10">
    <property type="entry name" value="Ribonuclease Inhibitor"/>
    <property type="match status" value="1"/>
</dbReference>
<evidence type="ECO:0000313" key="7">
    <source>
        <dbReference type="Proteomes" id="UP001489004"/>
    </source>
</evidence>
<dbReference type="EMBL" id="JALJOR010000008">
    <property type="protein sequence ID" value="KAK9813097.1"/>
    <property type="molecule type" value="Genomic_DNA"/>
</dbReference>
<dbReference type="Pfam" id="PF00560">
    <property type="entry name" value="LRR_1"/>
    <property type="match status" value="2"/>
</dbReference>
<evidence type="ECO:0000256" key="5">
    <source>
        <dbReference type="SAM" id="Phobius"/>
    </source>
</evidence>
<keyword evidence="3" id="KW-0732">Signal</keyword>
<feature type="compositionally biased region" description="Basic and acidic residues" evidence="4">
    <location>
        <begin position="274"/>
        <end position="284"/>
    </location>
</feature>
<sequence length="342" mass="36311">MTVWAPCHKRVEAQRTELFRNTPPAVQELDAVLPGSTLALLTDLQTLRLSGHRLRGPLSPDLAHLKLLQVLDLSSNMLTGTLPKEWGDPATGGFPLLQTLDLSNNQLRGGLPQDWANLTSLTVLNMSDNANVCCQLVPAVAASRVLILDMTGTKALPCATDGSARPAKAPAASPPAGQPPGATGFQAASFNRSMGVNIAVSVIIGSCLVFGVVAGVVRVRRQQAEHQAWMQRRRRRLEAVRMLGRASGDANGDDLEGVTESSSSGALEPAPALADKDPAEEARAFKPSRWWFGRSPTPPPSHVAVQPNPSRDEHHSASDSPRPAAADARRRATARGAQGLIS</sequence>
<dbReference type="SUPFAM" id="SSF52058">
    <property type="entry name" value="L domain-like"/>
    <property type="match status" value="1"/>
</dbReference>
<dbReference type="GO" id="GO:0005930">
    <property type="term" value="C:axoneme"/>
    <property type="evidence" value="ECO:0007669"/>
    <property type="project" value="UniProtKB-SubCell"/>
</dbReference>
<evidence type="ECO:0000313" key="6">
    <source>
        <dbReference type="EMBL" id="KAK9813097.1"/>
    </source>
</evidence>
<feature type="transmembrane region" description="Helical" evidence="5">
    <location>
        <begin position="198"/>
        <end position="217"/>
    </location>
</feature>
<feature type="region of interest" description="Disordered" evidence="4">
    <location>
        <begin position="245"/>
        <end position="342"/>
    </location>
</feature>
<dbReference type="Proteomes" id="UP001489004">
    <property type="component" value="Unassembled WGS sequence"/>
</dbReference>
<feature type="compositionally biased region" description="Low complexity" evidence="4">
    <location>
        <begin position="162"/>
        <end position="171"/>
    </location>
</feature>
<dbReference type="AlphaFoldDB" id="A0AAW1PXH7"/>
<keyword evidence="5" id="KW-0472">Membrane</keyword>
<dbReference type="PRINTS" id="PR00019">
    <property type="entry name" value="LEURICHRPT"/>
</dbReference>
<dbReference type="InterPro" id="IPR001611">
    <property type="entry name" value="Leu-rich_rpt"/>
</dbReference>
<protein>
    <submittedName>
        <fullName evidence="6">Uncharacterized protein</fullName>
    </submittedName>
</protein>
<dbReference type="PANTHER" id="PTHR48053:SF71">
    <property type="entry name" value="LEUCINE RICH REPEAT FAMILY PROTEIN, EXPRESSED"/>
    <property type="match status" value="1"/>
</dbReference>
<dbReference type="PANTHER" id="PTHR48053">
    <property type="entry name" value="LEUCINE RICH REPEAT FAMILY PROTEIN, EXPRESSED"/>
    <property type="match status" value="1"/>
</dbReference>
<evidence type="ECO:0000256" key="3">
    <source>
        <dbReference type="ARBA" id="ARBA00022729"/>
    </source>
</evidence>
<proteinExistence type="predicted"/>
<keyword evidence="7" id="KW-1185">Reference proteome</keyword>
<evidence type="ECO:0000256" key="2">
    <source>
        <dbReference type="ARBA" id="ARBA00004430"/>
    </source>
</evidence>
<organism evidence="6 7">
    <name type="scientific">[Myrmecia] bisecta</name>
    <dbReference type="NCBI Taxonomy" id="41462"/>
    <lineage>
        <taxon>Eukaryota</taxon>
        <taxon>Viridiplantae</taxon>
        <taxon>Chlorophyta</taxon>
        <taxon>core chlorophytes</taxon>
        <taxon>Trebouxiophyceae</taxon>
        <taxon>Trebouxiales</taxon>
        <taxon>Trebouxiaceae</taxon>
        <taxon>Myrmecia</taxon>
    </lineage>
</organism>
<reference evidence="6 7" key="1">
    <citation type="journal article" date="2024" name="Nat. Commun.">
        <title>Phylogenomics reveals the evolutionary origins of lichenization in chlorophyte algae.</title>
        <authorList>
            <person name="Puginier C."/>
            <person name="Libourel C."/>
            <person name="Otte J."/>
            <person name="Skaloud P."/>
            <person name="Haon M."/>
            <person name="Grisel S."/>
            <person name="Petersen M."/>
            <person name="Berrin J.G."/>
            <person name="Delaux P.M."/>
            <person name="Dal Grande F."/>
            <person name="Keller J."/>
        </authorList>
    </citation>
    <scope>NUCLEOTIDE SEQUENCE [LARGE SCALE GENOMIC DNA]</scope>
    <source>
        <strain evidence="6 7">SAG 2043</strain>
    </source>
</reference>
<keyword evidence="5" id="KW-1133">Transmembrane helix</keyword>
<feature type="region of interest" description="Disordered" evidence="4">
    <location>
        <begin position="161"/>
        <end position="184"/>
    </location>
</feature>